<dbReference type="GO" id="GO:0016757">
    <property type="term" value="F:glycosyltransferase activity"/>
    <property type="evidence" value="ECO:0007669"/>
    <property type="project" value="InterPro"/>
</dbReference>
<evidence type="ECO:0000313" key="2">
    <source>
        <dbReference type="EMBL" id="KAE8378977.1"/>
    </source>
</evidence>
<keyword evidence="1" id="KW-1133">Transmembrane helix</keyword>
<keyword evidence="3" id="KW-1185">Reference proteome</keyword>
<accession>A0A5N7BBD5</accession>
<dbReference type="PANTHER" id="PTHR31410:SF1">
    <property type="entry name" value="POST-GPI ATTACHMENT TO PROTEINS FACTOR 4"/>
    <property type="match status" value="1"/>
</dbReference>
<evidence type="ECO:0000313" key="3">
    <source>
        <dbReference type="Proteomes" id="UP000326198"/>
    </source>
</evidence>
<keyword evidence="1" id="KW-0472">Membrane</keyword>
<dbReference type="Proteomes" id="UP000326198">
    <property type="component" value="Unassembled WGS sequence"/>
</dbReference>
<reference evidence="2 3" key="1">
    <citation type="submission" date="2019-04" db="EMBL/GenBank/DDBJ databases">
        <title>Friends and foes A comparative genomics studyof 23 Aspergillus species from section Flavi.</title>
        <authorList>
            <consortium name="DOE Joint Genome Institute"/>
            <person name="Kjaerbolling I."/>
            <person name="Vesth T."/>
            <person name="Frisvad J.C."/>
            <person name="Nybo J.L."/>
            <person name="Theobald S."/>
            <person name="Kildgaard S."/>
            <person name="Isbrandt T."/>
            <person name="Kuo A."/>
            <person name="Sato A."/>
            <person name="Lyhne E.K."/>
            <person name="Kogle M.E."/>
            <person name="Wiebenga A."/>
            <person name="Kun R.S."/>
            <person name="Lubbers R.J."/>
            <person name="Makela M.R."/>
            <person name="Barry K."/>
            <person name="Chovatia M."/>
            <person name="Clum A."/>
            <person name="Daum C."/>
            <person name="Haridas S."/>
            <person name="He G."/>
            <person name="LaButti K."/>
            <person name="Lipzen A."/>
            <person name="Mondo S."/>
            <person name="Riley R."/>
            <person name="Salamov A."/>
            <person name="Simmons B.A."/>
            <person name="Magnuson J.K."/>
            <person name="Henrissat B."/>
            <person name="Mortensen U.H."/>
            <person name="Larsen T.O."/>
            <person name="Devries R.P."/>
            <person name="Grigoriev I.V."/>
            <person name="Machida M."/>
            <person name="Baker S.E."/>
            <person name="Andersen M.R."/>
        </authorList>
    </citation>
    <scope>NUCLEOTIDE SEQUENCE [LARGE SCALE GENOMIC DNA]</scope>
    <source>
        <strain evidence="2 3">IBT 29228</strain>
    </source>
</reference>
<gene>
    <name evidence="2" type="ORF">BDV26DRAFT_177004</name>
</gene>
<dbReference type="OrthoDB" id="2016523at2759"/>
<name>A0A5N7BBD5_9EURO</name>
<keyword evidence="1" id="KW-0812">Transmembrane</keyword>
<feature type="transmembrane region" description="Helical" evidence="1">
    <location>
        <begin position="257"/>
        <end position="276"/>
    </location>
</feature>
<feature type="transmembrane region" description="Helical" evidence="1">
    <location>
        <begin position="21"/>
        <end position="39"/>
    </location>
</feature>
<dbReference type="PANTHER" id="PTHR31410">
    <property type="entry name" value="TRANSMEMBRANE PROTEIN 246"/>
    <property type="match status" value="1"/>
</dbReference>
<dbReference type="CDD" id="cd22189">
    <property type="entry name" value="PGAP4-like_fungal"/>
    <property type="match status" value="1"/>
</dbReference>
<dbReference type="GO" id="GO:0006506">
    <property type="term" value="P:GPI anchor biosynthetic process"/>
    <property type="evidence" value="ECO:0007669"/>
    <property type="project" value="InterPro"/>
</dbReference>
<sequence>MHLSLRLPRLPSILESYTCRVFLIFLIPYALLVYLARLASWHDPTSLFFRENAAYEASYSTVRAAQGTALIEEANNVTGALRVKASPNPTLCVGFASVAREGVSYFESAVGSVLAGLSPVERADLFLILFIAHTEPMQHPAYSEPWLHELADQVLLYDKKGIDIDHIRGLETAEAKTLALEKGLLDYTYLLKACAATGAPYTVMLEDDVVALDGWYHRTKQALRAAERQTEDKKSSKWLYLRLFYTENLLGWNSEEWPTYLLCSLLVASTVLLATLSVRRWRLSSKRFLPNETVFLLCCVCTPLLISLFFATGRVTLRPTPEGVHEMPKFGCCSQGLVFPQGRIMDLAAWYESKGIGYVDMLTEDYANQNGEIRWALTPSVLQHVGSKSSKTSSPIPRKGHRTLTQTLWNFAFEKNDVDTLRQEHEQQLRWGESL</sequence>
<feature type="transmembrane region" description="Helical" evidence="1">
    <location>
        <begin position="288"/>
        <end position="311"/>
    </location>
</feature>
<organism evidence="2 3">
    <name type="scientific">Aspergillus bertholletiae</name>
    <dbReference type="NCBI Taxonomy" id="1226010"/>
    <lineage>
        <taxon>Eukaryota</taxon>
        <taxon>Fungi</taxon>
        <taxon>Dikarya</taxon>
        <taxon>Ascomycota</taxon>
        <taxon>Pezizomycotina</taxon>
        <taxon>Eurotiomycetes</taxon>
        <taxon>Eurotiomycetidae</taxon>
        <taxon>Eurotiales</taxon>
        <taxon>Aspergillaceae</taxon>
        <taxon>Aspergillus</taxon>
        <taxon>Aspergillus subgen. Circumdati</taxon>
    </lineage>
</organism>
<proteinExistence type="predicted"/>
<protein>
    <submittedName>
        <fullName evidence="2">Integral membrane protein</fullName>
    </submittedName>
</protein>
<dbReference type="GO" id="GO:0000139">
    <property type="term" value="C:Golgi membrane"/>
    <property type="evidence" value="ECO:0007669"/>
    <property type="project" value="InterPro"/>
</dbReference>
<dbReference type="InterPro" id="IPR029675">
    <property type="entry name" value="PGAP4"/>
</dbReference>
<dbReference type="EMBL" id="ML736200">
    <property type="protein sequence ID" value="KAE8378977.1"/>
    <property type="molecule type" value="Genomic_DNA"/>
</dbReference>
<evidence type="ECO:0000256" key="1">
    <source>
        <dbReference type="SAM" id="Phobius"/>
    </source>
</evidence>
<dbReference type="AlphaFoldDB" id="A0A5N7BBD5"/>